<accession>A0A3D9RNW5</accession>
<dbReference type="Proteomes" id="UP000256304">
    <property type="component" value="Unassembled WGS sequence"/>
</dbReference>
<gene>
    <name evidence="1" type="ORF">A8990_12654</name>
</gene>
<evidence type="ECO:0008006" key="3">
    <source>
        <dbReference type="Google" id="ProtNLM"/>
    </source>
</evidence>
<evidence type="ECO:0000313" key="2">
    <source>
        <dbReference type="Proteomes" id="UP000256304"/>
    </source>
</evidence>
<dbReference type="RefSeq" id="WP_116190840.1">
    <property type="nucleotide sequence ID" value="NZ_QTTN01000026.1"/>
</dbReference>
<keyword evidence="2" id="KW-1185">Reference proteome</keyword>
<organism evidence="1 2">
    <name type="scientific">Paenibacillus taihuensis</name>
    <dbReference type="NCBI Taxonomy" id="1156355"/>
    <lineage>
        <taxon>Bacteria</taxon>
        <taxon>Bacillati</taxon>
        <taxon>Bacillota</taxon>
        <taxon>Bacilli</taxon>
        <taxon>Bacillales</taxon>
        <taxon>Paenibacillaceae</taxon>
        <taxon>Paenibacillus</taxon>
    </lineage>
</organism>
<dbReference type="AlphaFoldDB" id="A0A3D9RNW5"/>
<protein>
    <recommendedName>
        <fullName evidence="3">DUF4367 domain-containing protein</fullName>
    </recommendedName>
</protein>
<reference evidence="1 2" key="1">
    <citation type="submission" date="2018-08" db="EMBL/GenBank/DDBJ databases">
        <title>Genomic Encyclopedia of Type Strains, Phase III (KMG-III): the genomes of soil and plant-associated and newly described type strains.</title>
        <authorList>
            <person name="Whitman W."/>
        </authorList>
    </citation>
    <scope>NUCLEOTIDE SEQUENCE [LARGE SCALE GENOMIC DNA]</scope>
    <source>
        <strain evidence="1 2">CGMCC 1.10966</strain>
    </source>
</reference>
<evidence type="ECO:0000313" key="1">
    <source>
        <dbReference type="EMBL" id="REE78580.1"/>
    </source>
</evidence>
<sequence>MLYDFTEPSKFPFEVNEVRTEIEIDNLHQFVFHYKNKQTGQEIRYILSKVIIGKLDTLSDSEEMQSIQLENGILAYYKEDEDSQSIWWESENGFIARFVYYINANGHLGPLGENKLTQNELINLVNQVE</sequence>
<dbReference type="EMBL" id="QTTN01000026">
    <property type="protein sequence ID" value="REE78580.1"/>
    <property type="molecule type" value="Genomic_DNA"/>
</dbReference>
<dbReference type="OrthoDB" id="2617099at2"/>
<comment type="caution">
    <text evidence="1">The sequence shown here is derived from an EMBL/GenBank/DDBJ whole genome shotgun (WGS) entry which is preliminary data.</text>
</comment>
<proteinExistence type="predicted"/>
<name>A0A3D9RNW5_9BACL</name>